<name>A0A166WL73_9AGAM</name>
<dbReference type="Proteomes" id="UP000076532">
    <property type="component" value="Unassembled WGS sequence"/>
</dbReference>
<dbReference type="OrthoDB" id="3244905at2759"/>
<protein>
    <submittedName>
        <fullName evidence="1">Uncharacterized protein</fullName>
    </submittedName>
</protein>
<gene>
    <name evidence="1" type="ORF">FIBSPDRAFT_705601</name>
</gene>
<feature type="non-terminal residue" evidence="1">
    <location>
        <position position="210"/>
    </location>
</feature>
<accession>A0A166WL73</accession>
<reference evidence="1 2" key="1">
    <citation type="journal article" date="2016" name="Mol. Biol. Evol.">
        <title>Comparative Genomics of Early-Diverging Mushroom-Forming Fungi Provides Insights into the Origins of Lignocellulose Decay Capabilities.</title>
        <authorList>
            <person name="Nagy L.G."/>
            <person name="Riley R."/>
            <person name="Tritt A."/>
            <person name="Adam C."/>
            <person name="Daum C."/>
            <person name="Floudas D."/>
            <person name="Sun H."/>
            <person name="Yadav J.S."/>
            <person name="Pangilinan J."/>
            <person name="Larsson K.H."/>
            <person name="Matsuura K."/>
            <person name="Barry K."/>
            <person name="Labutti K."/>
            <person name="Kuo R."/>
            <person name="Ohm R.A."/>
            <person name="Bhattacharya S.S."/>
            <person name="Shirouzu T."/>
            <person name="Yoshinaga Y."/>
            <person name="Martin F.M."/>
            <person name="Grigoriev I.V."/>
            <person name="Hibbett D.S."/>
        </authorList>
    </citation>
    <scope>NUCLEOTIDE SEQUENCE [LARGE SCALE GENOMIC DNA]</scope>
    <source>
        <strain evidence="1 2">CBS 109695</strain>
    </source>
</reference>
<evidence type="ECO:0000313" key="2">
    <source>
        <dbReference type="Proteomes" id="UP000076532"/>
    </source>
</evidence>
<proteinExistence type="predicted"/>
<organism evidence="1 2">
    <name type="scientific">Athelia psychrophila</name>
    <dbReference type="NCBI Taxonomy" id="1759441"/>
    <lineage>
        <taxon>Eukaryota</taxon>
        <taxon>Fungi</taxon>
        <taxon>Dikarya</taxon>
        <taxon>Basidiomycota</taxon>
        <taxon>Agaricomycotina</taxon>
        <taxon>Agaricomycetes</taxon>
        <taxon>Agaricomycetidae</taxon>
        <taxon>Atheliales</taxon>
        <taxon>Atheliaceae</taxon>
        <taxon>Athelia</taxon>
    </lineage>
</organism>
<dbReference type="AlphaFoldDB" id="A0A166WL73"/>
<evidence type="ECO:0000313" key="1">
    <source>
        <dbReference type="EMBL" id="KZP33870.1"/>
    </source>
</evidence>
<keyword evidence="2" id="KW-1185">Reference proteome</keyword>
<sequence>MALRLPTHLESLIPPPSEQLPLSRPYRGTFTVNGVSDGSAKQSSQNIRITAVEIAGENRVDLWPTQLFVYMTRDRSTLSTFRSWVKRHAPPVCTFMPDRIRDPHSSAVNQKNFGSLSRILLLNQTVAIAPWNPGDGLPGGGIVLYPSQNSSNLLFGAVFLAAQLPDFLTISRHASYAPLPTLQSPRQPAYYPALSQYNSSYASTQYDPSS</sequence>
<dbReference type="EMBL" id="KV417481">
    <property type="protein sequence ID" value="KZP33870.1"/>
    <property type="molecule type" value="Genomic_DNA"/>
</dbReference>